<dbReference type="GO" id="GO:0005886">
    <property type="term" value="C:plasma membrane"/>
    <property type="evidence" value="ECO:0007669"/>
    <property type="project" value="TreeGrafter"/>
</dbReference>
<dbReference type="AlphaFoldDB" id="A0A2I1D542"/>
<dbReference type="GO" id="GO:1990961">
    <property type="term" value="P:xenobiotic detoxification by transmembrane export across the plasma membrane"/>
    <property type="evidence" value="ECO:0007669"/>
    <property type="project" value="TreeGrafter"/>
</dbReference>
<feature type="transmembrane region" description="Helical" evidence="6">
    <location>
        <begin position="460"/>
        <end position="480"/>
    </location>
</feature>
<dbReference type="GO" id="GO:0015244">
    <property type="term" value="F:fluconazole transmembrane transporter activity"/>
    <property type="evidence" value="ECO:0007669"/>
    <property type="project" value="TreeGrafter"/>
</dbReference>
<evidence type="ECO:0000256" key="2">
    <source>
        <dbReference type="ARBA" id="ARBA00022692"/>
    </source>
</evidence>
<dbReference type="SUPFAM" id="SSF103473">
    <property type="entry name" value="MFS general substrate transporter"/>
    <property type="match status" value="1"/>
</dbReference>
<dbReference type="Gene3D" id="1.20.1250.20">
    <property type="entry name" value="MFS general substrate transporter like domains"/>
    <property type="match status" value="1"/>
</dbReference>
<dbReference type="PROSITE" id="PS50850">
    <property type="entry name" value="MFS"/>
    <property type="match status" value="1"/>
</dbReference>
<proteinExistence type="predicted"/>
<keyword evidence="9" id="KW-1185">Reference proteome</keyword>
<dbReference type="EMBL" id="MSFM01000005">
    <property type="protein sequence ID" value="PKY04997.1"/>
    <property type="molecule type" value="Genomic_DNA"/>
</dbReference>
<comment type="subcellular location">
    <subcellularLocation>
        <location evidence="1">Membrane</location>
        <topology evidence="1">Multi-pass membrane protein</topology>
    </subcellularLocation>
</comment>
<keyword evidence="2 6" id="KW-0812">Transmembrane</keyword>
<evidence type="ECO:0000259" key="7">
    <source>
        <dbReference type="PROSITE" id="PS50850"/>
    </source>
</evidence>
<accession>A0A2I1D542</accession>
<keyword evidence="3 6" id="KW-1133">Transmembrane helix</keyword>
<gene>
    <name evidence="8" type="ORF">P168DRAFT_252007</name>
</gene>
<feature type="transmembrane region" description="Helical" evidence="6">
    <location>
        <begin position="347"/>
        <end position="366"/>
    </location>
</feature>
<evidence type="ECO:0000256" key="3">
    <source>
        <dbReference type="ARBA" id="ARBA00022989"/>
    </source>
</evidence>
<evidence type="ECO:0000256" key="5">
    <source>
        <dbReference type="SAM" id="MobiDB-lite"/>
    </source>
</evidence>
<feature type="transmembrane region" description="Helical" evidence="6">
    <location>
        <begin position="386"/>
        <end position="408"/>
    </location>
</feature>
<feature type="transmembrane region" description="Helical" evidence="6">
    <location>
        <begin position="487"/>
        <end position="510"/>
    </location>
</feature>
<feature type="transmembrane region" description="Helical" evidence="6">
    <location>
        <begin position="112"/>
        <end position="132"/>
    </location>
</feature>
<evidence type="ECO:0000313" key="8">
    <source>
        <dbReference type="EMBL" id="PKY04997.1"/>
    </source>
</evidence>
<dbReference type="OrthoDB" id="3357846at2759"/>
<evidence type="ECO:0000256" key="4">
    <source>
        <dbReference type="ARBA" id="ARBA00023136"/>
    </source>
</evidence>
<feature type="transmembrane region" description="Helical" evidence="6">
    <location>
        <begin position="207"/>
        <end position="229"/>
    </location>
</feature>
<name>A0A2I1D542_ASPC2</name>
<dbReference type="PANTHER" id="PTHR23502:SF23">
    <property type="entry name" value="FLUCONAZOLE RESISTANCE PROTEIN 1"/>
    <property type="match status" value="1"/>
</dbReference>
<dbReference type="InterPro" id="IPR020846">
    <property type="entry name" value="MFS_dom"/>
</dbReference>
<dbReference type="Pfam" id="PF07690">
    <property type="entry name" value="MFS_1"/>
    <property type="match status" value="1"/>
</dbReference>
<protein>
    <submittedName>
        <fullName evidence="8">MFS general substrate transporter</fullName>
    </submittedName>
</protein>
<dbReference type="Proteomes" id="UP000234254">
    <property type="component" value="Unassembled WGS sequence"/>
</dbReference>
<organism evidence="8 9">
    <name type="scientific">Aspergillus campestris (strain IBT 28561)</name>
    <dbReference type="NCBI Taxonomy" id="1392248"/>
    <lineage>
        <taxon>Eukaryota</taxon>
        <taxon>Fungi</taxon>
        <taxon>Dikarya</taxon>
        <taxon>Ascomycota</taxon>
        <taxon>Pezizomycotina</taxon>
        <taxon>Eurotiomycetes</taxon>
        <taxon>Eurotiomycetidae</taxon>
        <taxon>Eurotiales</taxon>
        <taxon>Aspergillaceae</taxon>
        <taxon>Aspergillus</taxon>
        <taxon>Aspergillus subgen. Circumdati</taxon>
    </lineage>
</organism>
<feature type="transmembrane region" description="Helical" evidence="6">
    <location>
        <begin position="522"/>
        <end position="543"/>
    </location>
</feature>
<evidence type="ECO:0000256" key="6">
    <source>
        <dbReference type="SAM" id="Phobius"/>
    </source>
</evidence>
<comment type="caution">
    <text evidence="8">The sequence shown here is derived from an EMBL/GenBank/DDBJ whole genome shotgun (WGS) entry which is preliminary data.</text>
</comment>
<dbReference type="RefSeq" id="XP_024693591.1">
    <property type="nucleotide sequence ID" value="XM_024834296.1"/>
</dbReference>
<dbReference type="CDD" id="cd17323">
    <property type="entry name" value="MFS_Tpo1_MDR_like"/>
    <property type="match status" value="1"/>
</dbReference>
<feature type="transmembrane region" description="Helical" evidence="6">
    <location>
        <begin position="183"/>
        <end position="201"/>
    </location>
</feature>
<feature type="region of interest" description="Disordered" evidence="5">
    <location>
        <begin position="43"/>
        <end position="70"/>
    </location>
</feature>
<dbReference type="GeneID" id="36541820"/>
<dbReference type="InterPro" id="IPR011701">
    <property type="entry name" value="MFS"/>
</dbReference>
<dbReference type="VEuPathDB" id="FungiDB:P168DRAFT_252007"/>
<keyword evidence="4 6" id="KW-0472">Membrane</keyword>
<reference evidence="8" key="1">
    <citation type="submission" date="2016-12" db="EMBL/GenBank/DDBJ databases">
        <title>The genomes of Aspergillus section Nigri reveals drivers in fungal speciation.</title>
        <authorList>
            <consortium name="DOE Joint Genome Institute"/>
            <person name="Vesth T.C."/>
            <person name="Nybo J."/>
            <person name="Theobald S."/>
            <person name="Brandl J."/>
            <person name="Frisvad J.C."/>
            <person name="Nielsen K.F."/>
            <person name="Lyhne E.K."/>
            <person name="Kogle M.E."/>
            <person name="Kuo A."/>
            <person name="Riley R."/>
            <person name="Clum A."/>
            <person name="Nolan M."/>
            <person name="Lipzen A."/>
            <person name="Salamov A."/>
            <person name="Henrissat B."/>
            <person name="Wiebenga A."/>
            <person name="De vries R.P."/>
            <person name="Grigoriev I.V."/>
            <person name="Mortensen U.H."/>
            <person name="Andersen M.R."/>
            <person name="Baker S.E."/>
        </authorList>
    </citation>
    <scope>NUCLEOTIDE SEQUENCE</scope>
    <source>
        <strain evidence="8">IBT 28561</strain>
    </source>
</reference>
<feature type="transmembrane region" description="Helical" evidence="6">
    <location>
        <begin position="241"/>
        <end position="263"/>
    </location>
</feature>
<evidence type="ECO:0000313" key="9">
    <source>
        <dbReference type="Proteomes" id="UP000234254"/>
    </source>
</evidence>
<feature type="transmembrane region" description="Helical" evidence="6">
    <location>
        <begin position="428"/>
        <end position="448"/>
    </location>
</feature>
<dbReference type="InterPro" id="IPR036259">
    <property type="entry name" value="MFS_trans_sf"/>
</dbReference>
<evidence type="ECO:0000256" key="1">
    <source>
        <dbReference type="ARBA" id="ARBA00004141"/>
    </source>
</evidence>
<dbReference type="PANTHER" id="PTHR23502">
    <property type="entry name" value="MAJOR FACILITATOR SUPERFAMILY"/>
    <property type="match status" value="1"/>
</dbReference>
<feature type="domain" description="Major facilitator superfamily (MFS) profile" evidence="7">
    <location>
        <begin position="114"/>
        <end position="556"/>
    </location>
</feature>
<feature type="transmembrane region" description="Helical" evidence="6">
    <location>
        <begin position="152"/>
        <end position="171"/>
    </location>
</feature>
<feature type="transmembrane region" description="Helical" evidence="6">
    <location>
        <begin position="275"/>
        <end position="298"/>
    </location>
</feature>
<sequence length="556" mass="61309">MEAVLKTSLFGQTVAWMSGGRLFVSRENQSDFRLPPPYQALADQQQSRASLPRLTEEEDGTKRRLSTQHENSGGAISRWIEPEVRVDGTILVGWYSSADMENPKNWPIGAKVMVYLQITVYTFVIYLSSSIISPAHEEFMGTFHVPNSVASLGLAIYVLGYGLGPMLFSPLSEIPQIGRNPPYLISLTIFVLLSVPCALVSSVPGFMVIRFLQGLFGSPCLATGAASIADITADVYIPYGLYIWAVATVAAPAIAPTIAGFSVPVKGWRWSMWEVLWASAACLLFMCFLPETFALKILHQRARRLRALRGGVCFKAPADVDVNTSSIGQQLRSALIIPWKINAQDPAILFSTVYIALLYAIFYSFFEVFPLVYHDIYEMNLGQQGLIFLTTVAGTLIVLPFYFAFVYYRIQRPWQRGQGPSITPERRLIPGLLGALLVPTGLLIFAWTSRPSIHWSVPTVGFLIETSGMTMVMQSIFGYIAMAYPAYAASVFAANDFARSTLAFAAILWAGPLYRRLGVARGTTLIAGLTGACVAGMYVFFFWGSSLRRRSRFASA</sequence>